<dbReference type="EMBL" id="LGRX02019451">
    <property type="protein sequence ID" value="KAK3258563.1"/>
    <property type="molecule type" value="Genomic_DNA"/>
</dbReference>
<accession>A0AAE0FF52</accession>
<organism evidence="2 3">
    <name type="scientific">Cymbomonas tetramitiformis</name>
    <dbReference type="NCBI Taxonomy" id="36881"/>
    <lineage>
        <taxon>Eukaryota</taxon>
        <taxon>Viridiplantae</taxon>
        <taxon>Chlorophyta</taxon>
        <taxon>Pyramimonadophyceae</taxon>
        <taxon>Pyramimonadales</taxon>
        <taxon>Pyramimonadaceae</taxon>
        <taxon>Cymbomonas</taxon>
    </lineage>
</organism>
<evidence type="ECO:0000256" key="1">
    <source>
        <dbReference type="SAM" id="Phobius"/>
    </source>
</evidence>
<keyword evidence="1" id="KW-0812">Transmembrane</keyword>
<gene>
    <name evidence="2" type="ORF">CYMTET_32397</name>
</gene>
<evidence type="ECO:0000313" key="2">
    <source>
        <dbReference type="EMBL" id="KAK3258563.1"/>
    </source>
</evidence>
<comment type="caution">
    <text evidence="2">The sequence shown here is derived from an EMBL/GenBank/DDBJ whole genome shotgun (WGS) entry which is preliminary data.</text>
</comment>
<dbReference type="AlphaFoldDB" id="A0AAE0FF52"/>
<keyword evidence="1" id="KW-1133">Transmembrane helix</keyword>
<sequence length="87" mass="10259">MFKVRKWLETRSFKYTMEEFEASLQGHLRQPLKWLGYVLGVGWLLDQAQYVISALELDVTLSKHPYILGFDNASYILWFGLLLFSLK</sequence>
<reference evidence="2 3" key="1">
    <citation type="journal article" date="2015" name="Genome Biol. Evol.">
        <title>Comparative Genomics of a Bacterivorous Green Alga Reveals Evolutionary Causalities and Consequences of Phago-Mixotrophic Mode of Nutrition.</title>
        <authorList>
            <person name="Burns J.A."/>
            <person name="Paasch A."/>
            <person name="Narechania A."/>
            <person name="Kim E."/>
        </authorList>
    </citation>
    <scope>NUCLEOTIDE SEQUENCE [LARGE SCALE GENOMIC DNA]</scope>
    <source>
        <strain evidence="2 3">PLY_AMNH</strain>
    </source>
</reference>
<feature type="non-terminal residue" evidence="2">
    <location>
        <position position="87"/>
    </location>
</feature>
<keyword evidence="1" id="KW-0472">Membrane</keyword>
<name>A0AAE0FF52_9CHLO</name>
<dbReference type="Proteomes" id="UP001190700">
    <property type="component" value="Unassembled WGS sequence"/>
</dbReference>
<evidence type="ECO:0000313" key="3">
    <source>
        <dbReference type="Proteomes" id="UP001190700"/>
    </source>
</evidence>
<feature type="transmembrane region" description="Helical" evidence="1">
    <location>
        <begin position="64"/>
        <end position="86"/>
    </location>
</feature>
<protein>
    <submittedName>
        <fullName evidence="2">Uncharacterized protein</fullName>
    </submittedName>
</protein>
<proteinExistence type="predicted"/>
<feature type="transmembrane region" description="Helical" evidence="1">
    <location>
        <begin position="34"/>
        <end position="52"/>
    </location>
</feature>
<keyword evidence="3" id="KW-1185">Reference proteome</keyword>